<feature type="non-terminal residue" evidence="1">
    <location>
        <position position="76"/>
    </location>
</feature>
<reference evidence="1 2" key="1">
    <citation type="submission" date="2021-06" db="EMBL/GenBank/DDBJ databases">
        <authorList>
            <person name="Kallberg Y."/>
            <person name="Tangrot J."/>
            <person name="Rosling A."/>
        </authorList>
    </citation>
    <scope>NUCLEOTIDE SEQUENCE [LARGE SCALE GENOMIC DNA]</scope>
    <source>
        <strain evidence="1 2">120-4 pot B 10/14</strain>
    </source>
</reference>
<organism evidence="1 2">
    <name type="scientific">Gigaspora margarita</name>
    <dbReference type="NCBI Taxonomy" id="4874"/>
    <lineage>
        <taxon>Eukaryota</taxon>
        <taxon>Fungi</taxon>
        <taxon>Fungi incertae sedis</taxon>
        <taxon>Mucoromycota</taxon>
        <taxon>Glomeromycotina</taxon>
        <taxon>Glomeromycetes</taxon>
        <taxon>Diversisporales</taxon>
        <taxon>Gigasporaceae</taxon>
        <taxon>Gigaspora</taxon>
    </lineage>
</organism>
<evidence type="ECO:0000313" key="1">
    <source>
        <dbReference type="EMBL" id="CAG8848803.1"/>
    </source>
</evidence>
<gene>
    <name evidence="1" type="ORF">GMARGA_LOCUS39371</name>
</gene>
<sequence>NETDIDVLIADQADEADCANENEVVEADKANKADKVDEANKADKVDEADINSKQADINDPKTVVNQHILRVLQVQE</sequence>
<accession>A0ABN7X6E1</accession>
<evidence type="ECO:0000313" key="2">
    <source>
        <dbReference type="Proteomes" id="UP000789901"/>
    </source>
</evidence>
<comment type="caution">
    <text evidence="1">The sequence shown here is derived from an EMBL/GenBank/DDBJ whole genome shotgun (WGS) entry which is preliminary data.</text>
</comment>
<dbReference type="Proteomes" id="UP000789901">
    <property type="component" value="Unassembled WGS sequence"/>
</dbReference>
<keyword evidence="2" id="KW-1185">Reference proteome</keyword>
<dbReference type="EMBL" id="CAJVQB010093520">
    <property type="protein sequence ID" value="CAG8848803.1"/>
    <property type="molecule type" value="Genomic_DNA"/>
</dbReference>
<name>A0ABN7X6E1_GIGMA</name>
<feature type="non-terminal residue" evidence="1">
    <location>
        <position position="1"/>
    </location>
</feature>
<proteinExistence type="predicted"/>
<protein>
    <submittedName>
        <fullName evidence="1">26634_t:CDS:1</fullName>
    </submittedName>
</protein>